<proteinExistence type="predicted"/>
<evidence type="ECO:0000256" key="4">
    <source>
        <dbReference type="ARBA" id="ARBA00002322"/>
    </source>
</evidence>
<comment type="function">
    <text evidence="4">Removal of H(2)O(2), oxidation of toxic reductants, biosynthesis and degradation of lignin, suberization, auxin catabolism, response to environmental stresses such as wounding, pathogen attack and oxidative stress. These functions might be dependent on each isozyme/isoform in each plant tissue.</text>
</comment>
<sequence>MIINTLKHLGLGQRYINSKNFDPPALDTKLVDKQLALDKSTSHFVSNFTSNGDKFVKCFATAMIKMWKIGVLGGNEGEIRKNCKVVNKLN</sequence>
<dbReference type="SUPFAM" id="SSF48113">
    <property type="entry name" value="Heme-dependent peroxidases"/>
    <property type="match status" value="1"/>
</dbReference>
<name>A2Q4B3_MEDTR</name>
<evidence type="ECO:0000256" key="13">
    <source>
        <dbReference type="ARBA" id="ARBA00023324"/>
    </source>
</evidence>
<protein>
    <recommendedName>
        <fullName evidence="5">peroxidase</fullName>
        <ecNumber evidence="5">1.11.1.7</ecNumber>
    </recommendedName>
</protein>
<dbReference type="InterPro" id="IPR000823">
    <property type="entry name" value="Peroxidase_pln"/>
</dbReference>
<evidence type="ECO:0000256" key="5">
    <source>
        <dbReference type="ARBA" id="ARBA00012313"/>
    </source>
</evidence>
<accession>A2Q4B3</accession>
<evidence type="ECO:0000256" key="6">
    <source>
        <dbReference type="ARBA" id="ARBA00022525"/>
    </source>
</evidence>
<dbReference type="PANTHER" id="PTHR31517">
    <property type="match status" value="1"/>
</dbReference>
<keyword evidence="8" id="KW-0349">Heme</keyword>
<dbReference type="InterPro" id="IPR002016">
    <property type="entry name" value="Haem_peroxidase"/>
</dbReference>
<evidence type="ECO:0000256" key="10">
    <source>
        <dbReference type="ARBA" id="ARBA00022837"/>
    </source>
</evidence>
<keyword evidence="10" id="KW-0106">Calcium</keyword>
<evidence type="ECO:0000256" key="3">
    <source>
        <dbReference type="ARBA" id="ARBA00001970"/>
    </source>
</evidence>
<keyword evidence="9" id="KW-0479">Metal-binding</keyword>
<dbReference type="GO" id="GO:0046872">
    <property type="term" value="F:metal ion binding"/>
    <property type="evidence" value="ECO:0007669"/>
    <property type="project" value="UniProtKB-KW"/>
</dbReference>
<dbReference type="EC" id="1.11.1.7" evidence="5"/>
<keyword evidence="11" id="KW-0560">Oxidoreductase</keyword>
<dbReference type="GO" id="GO:0042744">
    <property type="term" value="P:hydrogen peroxide catabolic process"/>
    <property type="evidence" value="ECO:0007669"/>
    <property type="project" value="UniProtKB-KW"/>
</dbReference>
<reference evidence="15" key="1">
    <citation type="submission" date="2005-03" db="EMBL/GenBank/DDBJ databases">
        <authorList>
            <person name="Town C.D."/>
        </authorList>
    </citation>
    <scope>NUCLEOTIDE SEQUENCE</scope>
</reference>
<dbReference type="Gene3D" id="1.10.520.10">
    <property type="match status" value="1"/>
</dbReference>
<keyword evidence="12" id="KW-0408">Iron</keyword>
<evidence type="ECO:0000256" key="7">
    <source>
        <dbReference type="ARBA" id="ARBA00022559"/>
    </source>
</evidence>
<gene>
    <name evidence="15" type="ORF">MtrDRAFT_AC157472g37v2</name>
</gene>
<comment type="catalytic activity">
    <reaction evidence="1">
        <text>2 a phenolic donor + H2O2 = 2 a phenolic radical donor + 2 H2O</text>
        <dbReference type="Rhea" id="RHEA:56136"/>
        <dbReference type="ChEBI" id="CHEBI:15377"/>
        <dbReference type="ChEBI" id="CHEBI:16240"/>
        <dbReference type="ChEBI" id="CHEBI:139520"/>
        <dbReference type="ChEBI" id="CHEBI:139521"/>
        <dbReference type="EC" id="1.11.1.7"/>
    </reaction>
</comment>
<evidence type="ECO:0000313" key="15">
    <source>
        <dbReference type="EMBL" id="ABN08463.1"/>
    </source>
</evidence>
<comment type="cofactor">
    <cofactor evidence="3">
        <name>heme b</name>
        <dbReference type="ChEBI" id="CHEBI:60344"/>
    </cofactor>
</comment>
<dbReference type="Gene3D" id="1.10.420.10">
    <property type="entry name" value="Peroxidase, domain 2"/>
    <property type="match status" value="1"/>
</dbReference>
<dbReference type="GO" id="GO:0020037">
    <property type="term" value="F:heme binding"/>
    <property type="evidence" value="ECO:0007669"/>
    <property type="project" value="InterPro"/>
</dbReference>
<keyword evidence="6" id="KW-0964">Secreted</keyword>
<evidence type="ECO:0000256" key="8">
    <source>
        <dbReference type="ARBA" id="ARBA00022617"/>
    </source>
</evidence>
<organism evidence="15">
    <name type="scientific">Medicago truncatula</name>
    <name type="common">Barrel medic</name>
    <name type="synonym">Medicago tribuloides</name>
    <dbReference type="NCBI Taxonomy" id="3880"/>
    <lineage>
        <taxon>Eukaryota</taxon>
        <taxon>Viridiplantae</taxon>
        <taxon>Streptophyta</taxon>
        <taxon>Embryophyta</taxon>
        <taxon>Tracheophyta</taxon>
        <taxon>Spermatophyta</taxon>
        <taxon>Magnoliopsida</taxon>
        <taxon>eudicotyledons</taxon>
        <taxon>Gunneridae</taxon>
        <taxon>Pentapetalae</taxon>
        <taxon>rosids</taxon>
        <taxon>fabids</taxon>
        <taxon>Fabales</taxon>
        <taxon>Fabaceae</taxon>
        <taxon>Papilionoideae</taxon>
        <taxon>50 kb inversion clade</taxon>
        <taxon>NPAAA clade</taxon>
        <taxon>Hologalegina</taxon>
        <taxon>IRL clade</taxon>
        <taxon>Trifolieae</taxon>
        <taxon>Medicago</taxon>
    </lineage>
</organism>
<keyword evidence="7 15" id="KW-0575">Peroxidase</keyword>
<dbReference type="PROSITE" id="PS50873">
    <property type="entry name" value="PEROXIDASE_4"/>
    <property type="match status" value="1"/>
</dbReference>
<dbReference type="GO" id="GO:0006979">
    <property type="term" value="P:response to oxidative stress"/>
    <property type="evidence" value="ECO:0007669"/>
    <property type="project" value="InterPro"/>
</dbReference>
<evidence type="ECO:0000256" key="12">
    <source>
        <dbReference type="ARBA" id="ARBA00023004"/>
    </source>
</evidence>
<dbReference type="PANTHER" id="PTHR31517:SF59">
    <property type="entry name" value="PEROXIDASE"/>
    <property type="match status" value="1"/>
</dbReference>
<dbReference type="EMBL" id="AC157472">
    <property type="protein sequence ID" value="ABN08463.1"/>
    <property type="molecule type" value="Genomic_DNA"/>
</dbReference>
<reference evidence="15" key="2">
    <citation type="submission" date="2007-03" db="EMBL/GenBank/DDBJ databases">
        <authorList>
            <consortium name="The International Medicago Genome Annotation Group"/>
        </authorList>
    </citation>
    <scope>NUCLEOTIDE SEQUENCE</scope>
</reference>
<evidence type="ECO:0000256" key="9">
    <source>
        <dbReference type="ARBA" id="ARBA00022723"/>
    </source>
</evidence>
<dbReference type="GO" id="GO:0140825">
    <property type="term" value="F:lactoperoxidase activity"/>
    <property type="evidence" value="ECO:0007669"/>
    <property type="project" value="UniProtKB-EC"/>
</dbReference>
<evidence type="ECO:0000259" key="14">
    <source>
        <dbReference type="PROSITE" id="PS50873"/>
    </source>
</evidence>
<keyword evidence="13" id="KW-0376">Hydrogen peroxide</keyword>
<evidence type="ECO:0000256" key="2">
    <source>
        <dbReference type="ARBA" id="ARBA00001913"/>
    </source>
</evidence>
<dbReference type="AlphaFoldDB" id="A2Q4B3"/>
<comment type="cofactor">
    <cofactor evidence="2">
        <name>Ca(2+)</name>
        <dbReference type="ChEBI" id="CHEBI:29108"/>
    </cofactor>
</comment>
<dbReference type="InterPro" id="IPR010255">
    <property type="entry name" value="Haem_peroxidase_sf"/>
</dbReference>
<feature type="domain" description="Plant heme peroxidase family profile" evidence="14">
    <location>
        <begin position="31"/>
        <end position="87"/>
    </location>
</feature>
<evidence type="ECO:0000256" key="1">
    <source>
        <dbReference type="ARBA" id="ARBA00000189"/>
    </source>
</evidence>
<evidence type="ECO:0000256" key="11">
    <source>
        <dbReference type="ARBA" id="ARBA00023002"/>
    </source>
</evidence>